<comment type="caution">
    <text evidence="3">The sequence shown here is derived from an EMBL/GenBank/DDBJ whole genome shotgun (WGS) entry which is preliminary data.</text>
</comment>
<accession>A0A7X0JED6</accession>
<name>A0A7X0JED6_9SPHN</name>
<organism evidence="3 4">
    <name type="scientific">Sphingomonas endophytica</name>
    <dbReference type="NCBI Taxonomy" id="869719"/>
    <lineage>
        <taxon>Bacteria</taxon>
        <taxon>Pseudomonadati</taxon>
        <taxon>Pseudomonadota</taxon>
        <taxon>Alphaproteobacteria</taxon>
        <taxon>Sphingomonadales</taxon>
        <taxon>Sphingomonadaceae</taxon>
        <taxon>Sphingomonas</taxon>
    </lineage>
</organism>
<dbReference type="AlphaFoldDB" id="A0A7X0JED6"/>
<keyword evidence="1" id="KW-0812">Transmembrane</keyword>
<reference evidence="3 4" key="2">
    <citation type="submission" date="2020-08" db="EMBL/GenBank/DDBJ databases">
        <authorList>
            <person name="Partida-Martinez L."/>
            <person name="Huntemann M."/>
            <person name="Clum A."/>
            <person name="Wang J."/>
            <person name="Palaniappan K."/>
            <person name="Ritter S."/>
            <person name="Chen I.-M."/>
            <person name="Stamatis D."/>
            <person name="Reddy T."/>
            <person name="O'Malley R."/>
            <person name="Daum C."/>
            <person name="Shapiro N."/>
            <person name="Ivanova N."/>
            <person name="Kyrpides N."/>
            <person name="Woyke T."/>
        </authorList>
    </citation>
    <scope>NUCLEOTIDE SEQUENCE [LARGE SCALE GENOMIC DNA]</scope>
    <source>
        <strain evidence="3 4">AS3.13</strain>
    </source>
</reference>
<keyword evidence="1" id="KW-1133">Transmembrane helix</keyword>
<feature type="transmembrane region" description="Helical" evidence="1">
    <location>
        <begin position="17"/>
        <end position="34"/>
    </location>
</feature>
<feature type="transmembrane region" description="Helical" evidence="1">
    <location>
        <begin position="187"/>
        <end position="206"/>
    </location>
</feature>
<dbReference type="RefSeq" id="WP_184507273.1">
    <property type="nucleotide sequence ID" value="NZ_JACHBT010000017.1"/>
</dbReference>
<feature type="domain" description="DUF4328" evidence="2">
    <location>
        <begin position="53"/>
        <end position="209"/>
    </location>
</feature>
<feature type="transmembrane region" description="Helical" evidence="1">
    <location>
        <begin position="149"/>
        <end position="167"/>
    </location>
</feature>
<dbReference type="Proteomes" id="UP000522313">
    <property type="component" value="Unassembled WGS sequence"/>
</dbReference>
<reference evidence="3 4" key="1">
    <citation type="submission" date="2020-08" db="EMBL/GenBank/DDBJ databases">
        <title>The Agave Microbiome: Exploring the role of microbial communities in plant adaptations to desert environments.</title>
        <authorList>
            <person name="Partida-Martinez L.P."/>
        </authorList>
    </citation>
    <scope>NUCLEOTIDE SEQUENCE [LARGE SCALE GENOMIC DNA]</scope>
    <source>
        <strain evidence="3 4">AS3.13</strain>
    </source>
</reference>
<keyword evidence="1" id="KW-0472">Membrane</keyword>
<sequence length="219" mass="23619">MTKDDDRLRDPTRAGRLAIAGIWIWFAAAAAEGLGRLGEISVLGGFGGVIADHAALVRADNATAALVVLSNIGLAIAGVTVLRWIYVTNRNAHALSDAVNWGPHTTPFWSVAWFFVPVATLIRPFSVFSATWRVSAAPEAYETVKVPALLRWWWGLWLANILVGRIASTLHDSGQVPGDLIGADYVLFAKVLIDLPLTIVLTIMILRLSAVQRAALSEA</sequence>
<feature type="transmembrane region" description="Helical" evidence="1">
    <location>
        <begin position="40"/>
        <end position="57"/>
    </location>
</feature>
<dbReference type="EMBL" id="JACHBT010000017">
    <property type="protein sequence ID" value="MBB6506061.1"/>
    <property type="molecule type" value="Genomic_DNA"/>
</dbReference>
<evidence type="ECO:0000313" key="3">
    <source>
        <dbReference type="EMBL" id="MBB6506061.1"/>
    </source>
</evidence>
<gene>
    <name evidence="3" type="ORF">F4693_003058</name>
</gene>
<evidence type="ECO:0000313" key="4">
    <source>
        <dbReference type="Proteomes" id="UP000522313"/>
    </source>
</evidence>
<evidence type="ECO:0000256" key="1">
    <source>
        <dbReference type="SAM" id="Phobius"/>
    </source>
</evidence>
<feature type="transmembrane region" description="Helical" evidence="1">
    <location>
        <begin position="106"/>
        <end position="128"/>
    </location>
</feature>
<dbReference type="Pfam" id="PF14219">
    <property type="entry name" value="DUF4328"/>
    <property type="match status" value="1"/>
</dbReference>
<protein>
    <recommendedName>
        <fullName evidence="2">DUF4328 domain-containing protein</fullName>
    </recommendedName>
</protein>
<evidence type="ECO:0000259" key="2">
    <source>
        <dbReference type="Pfam" id="PF14219"/>
    </source>
</evidence>
<feature type="transmembrane region" description="Helical" evidence="1">
    <location>
        <begin position="64"/>
        <end position="86"/>
    </location>
</feature>
<dbReference type="InterPro" id="IPR025565">
    <property type="entry name" value="DUF4328"/>
</dbReference>
<proteinExistence type="predicted"/>